<proteinExistence type="predicted"/>
<dbReference type="GO" id="GO:0005524">
    <property type="term" value="F:ATP binding"/>
    <property type="evidence" value="ECO:0007669"/>
    <property type="project" value="InterPro"/>
</dbReference>
<dbReference type="EMBL" id="NMVO01000013">
    <property type="protein sequence ID" value="OYO13638.1"/>
    <property type="molecule type" value="Genomic_DNA"/>
</dbReference>
<dbReference type="GO" id="GO:0016887">
    <property type="term" value="F:ATP hydrolysis activity"/>
    <property type="evidence" value="ECO:0007669"/>
    <property type="project" value="InterPro"/>
</dbReference>
<organism evidence="2 3">
    <name type="scientific">Enemella evansiae</name>
    <dbReference type="NCBI Taxonomy" id="2016499"/>
    <lineage>
        <taxon>Bacteria</taxon>
        <taxon>Bacillati</taxon>
        <taxon>Actinomycetota</taxon>
        <taxon>Actinomycetes</taxon>
        <taxon>Propionibacteriales</taxon>
        <taxon>Propionibacteriaceae</taxon>
        <taxon>Enemella</taxon>
    </lineage>
</organism>
<accession>A0A255GCN3</accession>
<evidence type="ECO:0000313" key="3">
    <source>
        <dbReference type="Proteomes" id="UP000215896"/>
    </source>
</evidence>
<comment type="caution">
    <text evidence="2">The sequence shown here is derived from an EMBL/GenBank/DDBJ whole genome shotgun (WGS) entry which is preliminary data.</text>
</comment>
<reference evidence="2 3" key="1">
    <citation type="submission" date="2017-07" db="EMBL/GenBank/DDBJ databases">
        <title>Draft whole genome sequences of clinical Proprionibacteriaceae strains.</title>
        <authorList>
            <person name="Bernier A.-M."/>
            <person name="Bernard K."/>
            <person name="Domingo M.-C."/>
        </authorList>
    </citation>
    <scope>NUCLEOTIDE SEQUENCE [LARGE SCALE GENOMIC DNA]</scope>
    <source>
        <strain evidence="2 3">NML 030167</strain>
    </source>
</reference>
<sequence length="187" mass="21511">MQRISVVGTSGSGKSTLSRRLADALGMPHVELDALHWGPDWAAATAGDLQQLVAEATRGDAWVVDGNYESKLGRLVWDRADTVVWVDPPRWLVMWRSLTRVLGRILTREELWGSNRESWRALMFWRGEESILWWAWTTYPQNRRRNLAAMDDPANAHLTFHRLRTTAEVERFLAGVDRDTTGRRSER</sequence>
<dbReference type="Gene3D" id="3.40.50.300">
    <property type="entry name" value="P-loop containing nucleotide triphosphate hydrolases"/>
    <property type="match status" value="1"/>
</dbReference>
<gene>
    <name evidence="2" type="ORF">CGZ94_11815</name>
</gene>
<dbReference type="InterPro" id="IPR052922">
    <property type="entry name" value="Cytidylate_Kinase-2"/>
</dbReference>
<keyword evidence="3" id="KW-1185">Reference proteome</keyword>
<feature type="domain" description="ATPase AAA-type core" evidence="1">
    <location>
        <begin position="6"/>
        <end position="58"/>
    </location>
</feature>
<dbReference type="RefSeq" id="WP_094405728.1">
    <property type="nucleotide sequence ID" value="NZ_NMVO01000013.1"/>
</dbReference>
<dbReference type="SUPFAM" id="SSF52540">
    <property type="entry name" value="P-loop containing nucleoside triphosphate hydrolases"/>
    <property type="match status" value="1"/>
</dbReference>
<name>A0A255GCN3_9ACTN</name>
<dbReference type="Pfam" id="PF00004">
    <property type="entry name" value="AAA"/>
    <property type="match status" value="1"/>
</dbReference>
<dbReference type="Proteomes" id="UP000215896">
    <property type="component" value="Unassembled WGS sequence"/>
</dbReference>
<dbReference type="AlphaFoldDB" id="A0A255GCN3"/>
<protein>
    <recommendedName>
        <fullName evidence="1">ATPase AAA-type core domain-containing protein</fullName>
    </recommendedName>
</protein>
<dbReference type="OrthoDB" id="3199600at2"/>
<evidence type="ECO:0000313" key="2">
    <source>
        <dbReference type="EMBL" id="OYO13638.1"/>
    </source>
</evidence>
<dbReference type="InterPro" id="IPR027417">
    <property type="entry name" value="P-loop_NTPase"/>
</dbReference>
<dbReference type="InterPro" id="IPR003959">
    <property type="entry name" value="ATPase_AAA_core"/>
</dbReference>
<dbReference type="PANTHER" id="PTHR37816:SF1">
    <property type="entry name" value="TOXIN"/>
    <property type="match status" value="1"/>
</dbReference>
<evidence type="ECO:0000259" key="1">
    <source>
        <dbReference type="Pfam" id="PF00004"/>
    </source>
</evidence>
<dbReference type="PANTHER" id="PTHR37816">
    <property type="entry name" value="YALI0E33011P"/>
    <property type="match status" value="1"/>
</dbReference>